<reference evidence="1 2" key="1">
    <citation type="submission" date="2019-01" db="EMBL/GenBank/DDBJ databases">
        <title>Coherence of Microcystis species and biogeography revealed through population genomics.</title>
        <authorList>
            <person name="Perez-Carrascal O.M."/>
            <person name="Terrat Y."/>
            <person name="Giani A."/>
            <person name="Fortin N."/>
            <person name="Tromas N."/>
            <person name="Shapiro B.J."/>
        </authorList>
    </citation>
    <scope>NUCLEOTIDE SEQUENCE [LARGE SCALE GENOMIC DNA]</scope>
    <source>
        <strain evidence="1">Ma_QC_Ca_00000000_S207</strain>
    </source>
</reference>
<evidence type="ECO:0000313" key="2">
    <source>
        <dbReference type="Proteomes" id="UP000320293"/>
    </source>
</evidence>
<proteinExistence type="predicted"/>
<dbReference type="AlphaFoldDB" id="A0A552FKJ2"/>
<comment type="caution">
    <text evidence="1">The sequence shown here is derived from an EMBL/GenBank/DDBJ whole genome shotgun (WGS) entry which is preliminary data.</text>
</comment>
<gene>
    <name evidence="1" type="ORF">EWV91_11295</name>
</gene>
<name>A0A552FKJ2_MICAE</name>
<evidence type="ECO:0000313" key="1">
    <source>
        <dbReference type="EMBL" id="TRU47230.1"/>
    </source>
</evidence>
<dbReference type="EMBL" id="SFBF01000217">
    <property type="protein sequence ID" value="TRU47230.1"/>
    <property type="molecule type" value="Genomic_DNA"/>
</dbReference>
<dbReference type="Proteomes" id="UP000320293">
    <property type="component" value="Unassembled WGS sequence"/>
</dbReference>
<sequence>MKSIELRQKLINQIERLSFEKLLVLEKLIESLESHLPETSKNIDSALESPALTNTYRNVLWFDILPPYNNPSICVKKRPIYATFAPRKR</sequence>
<protein>
    <submittedName>
        <fullName evidence="1">Uncharacterized protein</fullName>
    </submittedName>
</protein>
<accession>A0A552FKJ2</accession>
<organism evidence="1 2">
    <name type="scientific">Microcystis aeruginosa Ma_QC_Ca_00000000_S207</name>
    <dbReference type="NCBI Taxonomy" id="2486251"/>
    <lineage>
        <taxon>Bacteria</taxon>
        <taxon>Bacillati</taxon>
        <taxon>Cyanobacteriota</taxon>
        <taxon>Cyanophyceae</taxon>
        <taxon>Oscillatoriophycideae</taxon>
        <taxon>Chroococcales</taxon>
        <taxon>Microcystaceae</taxon>
        <taxon>Microcystis</taxon>
    </lineage>
</organism>